<dbReference type="GO" id="GO:0005634">
    <property type="term" value="C:nucleus"/>
    <property type="evidence" value="ECO:0007669"/>
    <property type="project" value="TreeGrafter"/>
</dbReference>
<feature type="region of interest" description="Disordered" evidence="3">
    <location>
        <begin position="82"/>
        <end position="125"/>
    </location>
</feature>
<organism evidence="5 6">
    <name type="scientific">Platysternon megacephalum</name>
    <name type="common">big-headed turtle</name>
    <dbReference type="NCBI Taxonomy" id="55544"/>
    <lineage>
        <taxon>Eukaryota</taxon>
        <taxon>Metazoa</taxon>
        <taxon>Chordata</taxon>
        <taxon>Craniata</taxon>
        <taxon>Vertebrata</taxon>
        <taxon>Euteleostomi</taxon>
        <taxon>Archelosauria</taxon>
        <taxon>Testudinata</taxon>
        <taxon>Testudines</taxon>
        <taxon>Cryptodira</taxon>
        <taxon>Durocryptodira</taxon>
        <taxon>Testudinoidea</taxon>
        <taxon>Platysternidae</taxon>
        <taxon>Platysternon</taxon>
    </lineage>
</organism>
<feature type="region of interest" description="Disordered" evidence="3">
    <location>
        <begin position="305"/>
        <end position="325"/>
    </location>
</feature>
<accession>A0A4D9DS57</accession>
<dbReference type="InterPro" id="IPR052626">
    <property type="entry name" value="SWT1_Regulator"/>
</dbReference>
<dbReference type="Pfam" id="PF13638">
    <property type="entry name" value="PIN_4"/>
    <property type="match status" value="1"/>
</dbReference>
<sequence>MHICKKLHYPEYTRITATNRPPLAGTVTLKCLRRPKGAVRKLHYPECQWDEVSVGPWLDGATREVCAVECFVVGFEMSKKKSKKSEQKEGSSDGLDNKTTSNKTKASSLASSTTSSEKRKWKSEEPGIYNIKGQLEFQRFKVHKDVREKKRQQSSYVPQGTIEGFQGESSNDSKTISAVLIQTEKRKRISIQFKHNDVKHGREKSQSDSGVVPTSREICKKDHYFDNVGTGGKMVRHSFAIQKDKLRKKKKEKTELSKLKARVEQTMLEKFKVATFPTDLKLHGSKKLSDDFRILKKPSAAFPKTAGDGNFPTNISHTSSKTCKNKEHLENSKELSNKNHHDTKHIPLFYSTATSKEWQYLKEKKQHLDSSKTLSSRTEGRTFEAIPLHLRQSSEVQCPSASHQAIHITETDQEMQIIEDLHAARIDKKIALPVVQTCGELTSMEIDLPEENADIPAASATSGLNLLIVIDTNIMISHLQFIRTLKTRDIPGIGRLALIIPWVVLQELDNLKKGKVLQHVRHKAVPAVEFIYTCLKKQDSKLWGQSMQLASQKIYGLSDENNDDRVLQCCLQYQSLFPQAFVILCTDDKNLCSKALVSDVKALCKADLVTALQNLNVNSHQNCVGLQQSKTDTGSQKTKREDPSLTTPLLSIVPDLEKSLGEALSSILETEMKIAFGNLWMEVLYLKPPWTLASLLQCFKKHWMAVFGSIVPRRLLATIECLHEHLCKGKTVDHITANIVLQESKKLLHAFSSRSDYDGVLPQAFAYVTKLLQMLAEVRSDSGQKSSEALTALSENTAGSKTEDVRLHLQTCEEGKSLSNTQLSQDKRHQEIWSVLESIWNTINLYSTEIFQKLDHNITTTAKISSFEESFLGLQKLMAAVNNILAGIRRVLTPNSSFQDIWTLYNFLISNEINASIKFTAEELYECVSQEVYREKLTVGCCQLAQLEYTITQCNASVHMEAKNRGWL</sequence>
<feature type="domain" description="PIN" evidence="4">
    <location>
        <begin position="466"/>
        <end position="593"/>
    </location>
</feature>
<reference evidence="5 6" key="2">
    <citation type="submission" date="2019-04" db="EMBL/GenBank/DDBJ databases">
        <title>The genome sequence of big-headed turtle.</title>
        <authorList>
            <person name="Gong S."/>
        </authorList>
    </citation>
    <scope>NUCLEOTIDE SEQUENCE [LARGE SCALE GENOMIC DNA]</scope>
    <source>
        <strain evidence="5">DO16091913</strain>
        <tissue evidence="5">Muscle</tissue>
    </source>
</reference>
<comment type="similarity">
    <text evidence="1">Belongs to the SWT1 family.</text>
</comment>
<evidence type="ECO:0000313" key="5">
    <source>
        <dbReference type="EMBL" id="TFK00526.1"/>
    </source>
</evidence>
<dbReference type="InterPro" id="IPR029060">
    <property type="entry name" value="PIN-like_dom_sf"/>
</dbReference>
<dbReference type="EMBL" id="QXTE01000267">
    <property type="protein sequence ID" value="TFK00526.1"/>
    <property type="molecule type" value="Genomic_DNA"/>
</dbReference>
<gene>
    <name evidence="5" type="ORF">DR999_PMT17349</name>
</gene>
<reference evidence="5 6" key="1">
    <citation type="submission" date="2019-04" db="EMBL/GenBank/DDBJ databases">
        <title>Draft genome of the big-headed turtle Platysternon megacephalum.</title>
        <authorList>
            <person name="Gong S."/>
        </authorList>
    </citation>
    <scope>NUCLEOTIDE SEQUENCE [LARGE SCALE GENOMIC DNA]</scope>
    <source>
        <strain evidence="5">DO16091913</strain>
        <tissue evidence="5">Muscle</tissue>
    </source>
</reference>
<keyword evidence="6" id="KW-1185">Reference proteome</keyword>
<name>A0A4D9DS57_9SAUR</name>
<dbReference type="InterPro" id="IPR002716">
    <property type="entry name" value="PIN_dom"/>
</dbReference>
<feature type="compositionally biased region" description="Low complexity" evidence="3">
    <location>
        <begin position="97"/>
        <end position="115"/>
    </location>
</feature>
<evidence type="ECO:0000256" key="3">
    <source>
        <dbReference type="SAM" id="MobiDB-lite"/>
    </source>
</evidence>
<dbReference type="SMART" id="SM00670">
    <property type="entry name" value="PINc"/>
    <property type="match status" value="1"/>
</dbReference>
<dbReference type="OrthoDB" id="548295at2759"/>
<dbReference type="SUPFAM" id="SSF88723">
    <property type="entry name" value="PIN domain-like"/>
    <property type="match status" value="1"/>
</dbReference>
<dbReference type="FunFam" id="3.40.50.1010:FF:000012">
    <property type="entry name" value="SWT1, RNA endoribonuclease homolog"/>
    <property type="match status" value="1"/>
</dbReference>
<protein>
    <recommendedName>
        <fullName evidence="2">Transcriptional protein SWT1</fullName>
    </recommendedName>
</protein>
<evidence type="ECO:0000256" key="2">
    <source>
        <dbReference type="ARBA" id="ARBA00074620"/>
    </source>
</evidence>
<dbReference type="AlphaFoldDB" id="A0A4D9DS57"/>
<evidence type="ECO:0000313" key="6">
    <source>
        <dbReference type="Proteomes" id="UP000297703"/>
    </source>
</evidence>
<dbReference type="STRING" id="55544.A0A4D9DS57"/>
<dbReference type="PANTHER" id="PTHR16161">
    <property type="entry name" value="TRANSCRIPTIONAL PROTEIN SWT1"/>
    <property type="match status" value="1"/>
</dbReference>
<dbReference type="CDD" id="cd18727">
    <property type="entry name" value="PIN_Swt1-like"/>
    <property type="match status" value="1"/>
</dbReference>
<feature type="compositionally biased region" description="Polar residues" evidence="3">
    <location>
        <begin position="311"/>
        <end position="322"/>
    </location>
</feature>
<feature type="region of interest" description="Disordered" evidence="3">
    <location>
        <begin position="148"/>
        <end position="170"/>
    </location>
</feature>
<dbReference type="Proteomes" id="UP000297703">
    <property type="component" value="Unassembled WGS sequence"/>
</dbReference>
<feature type="compositionally biased region" description="Basic and acidic residues" evidence="3">
    <location>
        <begin position="116"/>
        <end position="125"/>
    </location>
</feature>
<comment type="caution">
    <text evidence="5">The sequence shown here is derived from an EMBL/GenBank/DDBJ whole genome shotgun (WGS) entry which is preliminary data.</text>
</comment>
<evidence type="ECO:0000256" key="1">
    <source>
        <dbReference type="ARBA" id="ARBA00060839"/>
    </source>
</evidence>
<proteinExistence type="inferred from homology"/>
<dbReference type="Gene3D" id="3.40.50.1010">
    <property type="entry name" value="5'-nuclease"/>
    <property type="match status" value="1"/>
</dbReference>
<evidence type="ECO:0000259" key="4">
    <source>
        <dbReference type="SMART" id="SM00670"/>
    </source>
</evidence>
<dbReference type="PANTHER" id="PTHR16161:SF0">
    <property type="entry name" value="TRANSCRIPTIONAL PROTEIN SWT1"/>
    <property type="match status" value="1"/>
</dbReference>